<organism evidence="3 4">
    <name type="scientific">Parvibaculum sedimenti</name>
    <dbReference type="NCBI Taxonomy" id="2608632"/>
    <lineage>
        <taxon>Bacteria</taxon>
        <taxon>Pseudomonadati</taxon>
        <taxon>Pseudomonadota</taxon>
        <taxon>Alphaproteobacteria</taxon>
        <taxon>Hyphomicrobiales</taxon>
        <taxon>Parvibaculaceae</taxon>
        <taxon>Parvibaculum</taxon>
    </lineage>
</organism>
<dbReference type="NCBIfam" id="TIGR02122">
    <property type="entry name" value="TRAP_TAXI"/>
    <property type="match status" value="1"/>
</dbReference>
<dbReference type="Proteomes" id="UP000468901">
    <property type="component" value="Unassembled WGS sequence"/>
</dbReference>
<dbReference type="AlphaFoldDB" id="A0A6N6VS95"/>
<dbReference type="Gene3D" id="3.40.190.10">
    <property type="entry name" value="Periplasmic binding protein-like II"/>
    <property type="match status" value="2"/>
</dbReference>
<keyword evidence="2" id="KW-1133">Transmembrane helix</keyword>
<feature type="region of interest" description="Disordered" evidence="1">
    <location>
        <begin position="340"/>
        <end position="359"/>
    </location>
</feature>
<gene>
    <name evidence="3" type="ORF">F2P47_01575</name>
</gene>
<accession>A0A6N6VS95</accession>
<evidence type="ECO:0000313" key="3">
    <source>
        <dbReference type="EMBL" id="KAB7742844.1"/>
    </source>
</evidence>
<keyword evidence="4" id="KW-1185">Reference proteome</keyword>
<sequence length="393" mass="41591">MRYAAPLAGRREEASRMAFWSSIKARVGETAKRPLARWFIGGAAVALIAGFLALLYERGPVTLDEGTEKITFFRIGAGASDSPYFGLGRRLAAIISRPPDAGPCEPGSPCGVEGLVAVVKSSSGSVANVRAVSAGHFESALVRSTTLAEASRAAGPFSGEKRFANLRAIASIRREAVHLVASRGANIHTLADLAGKRVSVGDKASGTTDVVLLILRGYDLTARNVEIVREGPARASDMMLHGQLDAFFLIAAVPDPLVADLAARGAIDLVPIDGEATAKLVDSHRELSPLHIDAEAYRFAPALDTLALSAVWVCNANADPALVHDMTKALFEPGNREFLPAADEASPLPKKHDKAAEEAARQELMADAVANLPIPLHPGAARFYREEGVLPEK</sequence>
<evidence type="ECO:0000256" key="2">
    <source>
        <dbReference type="SAM" id="Phobius"/>
    </source>
</evidence>
<feature type="transmembrane region" description="Helical" evidence="2">
    <location>
        <begin position="35"/>
        <end position="56"/>
    </location>
</feature>
<dbReference type="Pfam" id="PF16868">
    <property type="entry name" value="NMT1_3"/>
    <property type="match status" value="1"/>
</dbReference>
<dbReference type="EMBL" id="WESC01000001">
    <property type="protein sequence ID" value="KAB7742844.1"/>
    <property type="molecule type" value="Genomic_DNA"/>
</dbReference>
<comment type="caution">
    <text evidence="3">The sequence shown here is derived from an EMBL/GenBank/DDBJ whole genome shotgun (WGS) entry which is preliminary data.</text>
</comment>
<evidence type="ECO:0000256" key="1">
    <source>
        <dbReference type="SAM" id="MobiDB-lite"/>
    </source>
</evidence>
<dbReference type="PANTHER" id="PTHR42941:SF1">
    <property type="entry name" value="SLL1037 PROTEIN"/>
    <property type="match status" value="1"/>
</dbReference>
<dbReference type="SUPFAM" id="SSF53850">
    <property type="entry name" value="Periplasmic binding protein-like II"/>
    <property type="match status" value="1"/>
</dbReference>
<keyword evidence="2" id="KW-0472">Membrane</keyword>
<evidence type="ECO:0000313" key="4">
    <source>
        <dbReference type="Proteomes" id="UP000468901"/>
    </source>
</evidence>
<name>A0A6N6VS95_9HYPH</name>
<keyword evidence="2" id="KW-0812">Transmembrane</keyword>
<reference evidence="3 4" key="1">
    <citation type="submission" date="2019-09" db="EMBL/GenBank/DDBJ databases">
        <title>Parvibaculum sedimenti sp. nov., isolated from sediment.</title>
        <authorList>
            <person name="Wang Y."/>
        </authorList>
    </citation>
    <scope>NUCLEOTIDE SEQUENCE [LARGE SCALE GENOMIC DNA]</scope>
    <source>
        <strain evidence="3 4">HXT-9</strain>
    </source>
</reference>
<protein>
    <submittedName>
        <fullName evidence="3">TAXI family TRAP transporter solute-binding subunit</fullName>
    </submittedName>
</protein>
<proteinExistence type="predicted"/>
<dbReference type="PANTHER" id="PTHR42941">
    <property type="entry name" value="SLL1037 PROTEIN"/>
    <property type="match status" value="1"/>
</dbReference>
<dbReference type="InterPro" id="IPR011852">
    <property type="entry name" value="TRAP_TAXI"/>
</dbReference>